<name>A0A5J5INW8_9MICO</name>
<dbReference type="Proteomes" id="UP000327039">
    <property type="component" value="Unassembled WGS sequence"/>
</dbReference>
<gene>
    <name evidence="1" type="ORF">F6B42_12640</name>
</gene>
<dbReference type="AlphaFoldDB" id="A0A5J5INW8"/>
<accession>A0A5J5INW8</accession>
<evidence type="ECO:0000313" key="1">
    <source>
        <dbReference type="EMBL" id="KAA9085313.1"/>
    </source>
</evidence>
<organism evidence="1 2">
    <name type="scientific">Microbacterium radiodurans</name>
    <dbReference type="NCBI Taxonomy" id="661398"/>
    <lineage>
        <taxon>Bacteria</taxon>
        <taxon>Bacillati</taxon>
        <taxon>Actinomycetota</taxon>
        <taxon>Actinomycetes</taxon>
        <taxon>Micrococcales</taxon>
        <taxon>Microbacteriaceae</taxon>
        <taxon>Microbacterium</taxon>
    </lineage>
</organism>
<dbReference type="OrthoDB" id="3260535at2"/>
<protein>
    <submittedName>
        <fullName evidence="1">Uncharacterized protein</fullName>
    </submittedName>
</protein>
<comment type="caution">
    <text evidence="1">The sequence shown here is derived from an EMBL/GenBank/DDBJ whole genome shotgun (WGS) entry which is preliminary data.</text>
</comment>
<reference evidence="2" key="1">
    <citation type="submission" date="2019-09" db="EMBL/GenBank/DDBJ databases">
        <title>Mumia zhuanghuii sp. nov. isolated from the intestinal contents of plateau pika (Ochotona curzoniae) in the Qinghai-Tibet plateau of China.</title>
        <authorList>
            <person name="Tian Z."/>
        </authorList>
    </citation>
    <scope>NUCLEOTIDE SEQUENCE [LARGE SCALE GENOMIC DNA]</scope>
    <source>
        <strain evidence="2">DSM 25564</strain>
    </source>
</reference>
<evidence type="ECO:0000313" key="2">
    <source>
        <dbReference type="Proteomes" id="UP000327039"/>
    </source>
</evidence>
<dbReference type="EMBL" id="VYRZ01000003">
    <property type="protein sequence ID" value="KAA9085313.1"/>
    <property type="molecule type" value="Genomic_DNA"/>
</dbReference>
<proteinExistence type="predicted"/>
<keyword evidence="2" id="KW-1185">Reference proteome</keyword>
<sequence length="94" mass="10359">MTDHPTALAAARERLVDVNRRIAAHPLNSTGFRRARALVGTMPEADRTEIESALREQGLPSLGKQTKMLAVGVTSLARLNRKRIRLEKRVAAFG</sequence>
<dbReference type="RefSeq" id="WP_150420035.1">
    <property type="nucleotide sequence ID" value="NZ_VYRZ01000003.1"/>
</dbReference>